<dbReference type="KEGG" id="dph:EHF33_05775"/>
<evidence type="ECO:0000256" key="4">
    <source>
        <dbReference type="ARBA" id="ARBA00022679"/>
    </source>
</evidence>
<dbReference type="InterPro" id="IPR029044">
    <property type="entry name" value="Nucleotide-diphossugar_trans"/>
</dbReference>
<protein>
    <submittedName>
        <fullName evidence="7">Glycosyltransferase</fullName>
    </submittedName>
</protein>
<keyword evidence="8" id="KW-1185">Reference proteome</keyword>
<dbReference type="Proteomes" id="UP000276417">
    <property type="component" value="Chromosome 1"/>
</dbReference>
<dbReference type="EMBL" id="CP034183">
    <property type="protein sequence ID" value="AZI42320.1"/>
    <property type="molecule type" value="Genomic_DNA"/>
</dbReference>
<dbReference type="SUPFAM" id="SSF53448">
    <property type="entry name" value="Nucleotide-diphospho-sugar transferases"/>
    <property type="match status" value="1"/>
</dbReference>
<feature type="domain" description="Glycosyltransferase 2-like" evidence="6">
    <location>
        <begin position="11"/>
        <end position="135"/>
    </location>
</feature>
<dbReference type="PANTHER" id="PTHR48090:SF10">
    <property type="entry name" value="GLUCOSYL-3-PHOSPHOGLYCERATE SYNTHASE"/>
    <property type="match status" value="1"/>
</dbReference>
<accession>A0A3G8YBL7</accession>
<comment type="similarity">
    <text evidence="2">Belongs to the glycosyltransferase 2 family.</text>
</comment>
<sequence>MPDPSNLRRVSVVIPAYNEAQTVAATVRAAWAAGPLEVLVVSDGSTDDTAAEARRAGAEVLELQPNRGKAGALLAGVAATSGEIVLLLDADLIGVRAEHLHALAGPVISGEAAATVGLFVAGAAHTTLASWLTRRWSGQRAMKRELLTELDAAGQRYAIELMIEDRLKRSDIRPKYVLLRGVGHRTKEDKLGLAAGLRARLEMFQQLAAYRLRRRR</sequence>
<evidence type="ECO:0000256" key="5">
    <source>
        <dbReference type="ARBA" id="ARBA00022842"/>
    </source>
</evidence>
<evidence type="ECO:0000256" key="3">
    <source>
        <dbReference type="ARBA" id="ARBA00022676"/>
    </source>
</evidence>
<reference evidence="7 8" key="1">
    <citation type="submission" date="2018-11" db="EMBL/GenBank/DDBJ databases">
        <title>Deinococcus shelandsis sp. nov., isolated from South Shetland Islands soil of Antarctica.</title>
        <authorList>
            <person name="Tian J."/>
        </authorList>
    </citation>
    <scope>NUCLEOTIDE SEQUENCE [LARGE SCALE GENOMIC DNA]</scope>
    <source>
        <strain evidence="7 8">S14-83T</strain>
    </source>
</reference>
<dbReference type="GO" id="GO:0016757">
    <property type="term" value="F:glycosyltransferase activity"/>
    <property type="evidence" value="ECO:0007669"/>
    <property type="project" value="UniProtKB-KW"/>
</dbReference>
<keyword evidence="5" id="KW-0460">Magnesium</keyword>
<name>A0A3G8YBL7_9DEIO</name>
<dbReference type="InterPro" id="IPR001173">
    <property type="entry name" value="Glyco_trans_2-like"/>
</dbReference>
<evidence type="ECO:0000259" key="6">
    <source>
        <dbReference type="Pfam" id="PF00535"/>
    </source>
</evidence>
<evidence type="ECO:0000313" key="7">
    <source>
        <dbReference type="EMBL" id="AZI42320.1"/>
    </source>
</evidence>
<comment type="cofactor">
    <cofactor evidence="1">
        <name>Mg(2+)</name>
        <dbReference type="ChEBI" id="CHEBI:18420"/>
    </cofactor>
</comment>
<dbReference type="AlphaFoldDB" id="A0A3G8YBL7"/>
<dbReference type="Pfam" id="PF00535">
    <property type="entry name" value="Glycos_transf_2"/>
    <property type="match status" value="1"/>
</dbReference>
<keyword evidence="4 7" id="KW-0808">Transferase</keyword>
<organism evidence="7 8">
    <name type="scientific">Deinococcus psychrotolerans</name>
    <dbReference type="NCBI Taxonomy" id="2489213"/>
    <lineage>
        <taxon>Bacteria</taxon>
        <taxon>Thermotogati</taxon>
        <taxon>Deinococcota</taxon>
        <taxon>Deinococci</taxon>
        <taxon>Deinococcales</taxon>
        <taxon>Deinococcaceae</taxon>
        <taxon>Deinococcus</taxon>
    </lineage>
</organism>
<evidence type="ECO:0000313" key="8">
    <source>
        <dbReference type="Proteomes" id="UP000276417"/>
    </source>
</evidence>
<proteinExistence type="inferred from homology"/>
<dbReference type="InterPro" id="IPR050256">
    <property type="entry name" value="Glycosyltransferase_2"/>
</dbReference>
<evidence type="ECO:0000256" key="2">
    <source>
        <dbReference type="ARBA" id="ARBA00006739"/>
    </source>
</evidence>
<keyword evidence="3" id="KW-0328">Glycosyltransferase</keyword>
<gene>
    <name evidence="7" type="ORF">EHF33_05775</name>
</gene>
<dbReference type="OrthoDB" id="9810303at2"/>
<dbReference type="RefSeq" id="WP_124868708.1">
    <property type="nucleotide sequence ID" value="NZ_CP034183.1"/>
</dbReference>
<dbReference type="Gene3D" id="3.90.550.10">
    <property type="entry name" value="Spore Coat Polysaccharide Biosynthesis Protein SpsA, Chain A"/>
    <property type="match status" value="1"/>
</dbReference>
<evidence type="ECO:0000256" key="1">
    <source>
        <dbReference type="ARBA" id="ARBA00001946"/>
    </source>
</evidence>
<dbReference type="PANTHER" id="PTHR48090">
    <property type="entry name" value="UNDECAPRENYL-PHOSPHATE 4-DEOXY-4-FORMAMIDO-L-ARABINOSE TRANSFERASE-RELATED"/>
    <property type="match status" value="1"/>
</dbReference>